<dbReference type="EMBL" id="MU266331">
    <property type="protein sequence ID" value="KAH7930559.1"/>
    <property type="molecule type" value="Genomic_DNA"/>
</dbReference>
<accession>A0ACB8BYS4</accession>
<comment type="caution">
    <text evidence="1">The sequence shown here is derived from an EMBL/GenBank/DDBJ whole genome shotgun (WGS) entry which is preliminary data.</text>
</comment>
<evidence type="ECO:0000313" key="2">
    <source>
        <dbReference type="Proteomes" id="UP000790709"/>
    </source>
</evidence>
<name>A0ACB8BYS4_9AGAM</name>
<keyword evidence="2" id="KW-1185">Reference proteome</keyword>
<protein>
    <submittedName>
        <fullName evidence="1">Uncharacterized protein</fullName>
    </submittedName>
</protein>
<reference evidence="1" key="1">
    <citation type="journal article" date="2021" name="New Phytol.">
        <title>Evolutionary innovations through gain and loss of genes in the ectomycorrhizal Boletales.</title>
        <authorList>
            <person name="Wu G."/>
            <person name="Miyauchi S."/>
            <person name="Morin E."/>
            <person name="Kuo A."/>
            <person name="Drula E."/>
            <person name="Varga T."/>
            <person name="Kohler A."/>
            <person name="Feng B."/>
            <person name="Cao Y."/>
            <person name="Lipzen A."/>
            <person name="Daum C."/>
            <person name="Hundley H."/>
            <person name="Pangilinan J."/>
            <person name="Johnson J."/>
            <person name="Barry K."/>
            <person name="LaButti K."/>
            <person name="Ng V."/>
            <person name="Ahrendt S."/>
            <person name="Min B."/>
            <person name="Choi I.G."/>
            <person name="Park H."/>
            <person name="Plett J.M."/>
            <person name="Magnuson J."/>
            <person name="Spatafora J.W."/>
            <person name="Nagy L.G."/>
            <person name="Henrissat B."/>
            <person name="Grigoriev I.V."/>
            <person name="Yang Z.L."/>
            <person name="Xu J."/>
            <person name="Martin F.M."/>
        </authorList>
    </citation>
    <scope>NUCLEOTIDE SEQUENCE</scope>
    <source>
        <strain evidence="1">KUC20120723A-06</strain>
    </source>
</reference>
<gene>
    <name evidence="1" type="ORF">BV22DRAFT_1028277</name>
</gene>
<sequence length="237" mass="25926">MFMSMISHLLCAWFAFLLPCYSTFKALSHAPLSGELEKLSMYWAVIGAFVAIEHTVGPFISWFPFYWELRTIFLLYLSLPQTEGSTYIYKSYLQPFCARNEAELDSGIAAAQHNVVGFCQSRFSSLLDIFWSLLNKTPVTKQFQKDAQNQTGATGAGGYSLDSVKSLWNAYGPTTFGGLSKSFTKPGSSSSVPPTAHASGAEVNHNGGHERKFAEPSLDPAVPPPPEGLSAHPEVQS</sequence>
<evidence type="ECO:0000313" key="1">
    <source>
        <dbReference type="EMBL" id="KAH7930559.1"/>
    </source>
</evidence>
<dbReference type="Proteomes" id="UP000790709">
    <property type="component" value="Unassembled WGS sequence"/>
</dbReference>
<organism evidence="1 2">
    <name type="scientific">Leucogyrophana mollusca</name>
    <dbReference type="NCBI Taxonomy" id="85980"/>
    <lineage>
        <taxon>Eukaryota</taxon>
        <taxon>Fungi</taxon>
        <taxon>Dikarya</taxon>
        <taxon>Basidiomycota</taxon>
        <taxon>Agaricomycotina</taxon>
        <taxon>Agaricomycetes</taxon>
        <taxon>Agaricomycetidae</taxon>
        <taxon>Boletales</taxon>
        <taxon>Boletales incertae sedis</taxon>
        <taxon>Leucogyrophana</taxon>
    </lineage>
</organism>
<proteinExistence type="predicted"/>